<evidence type="ECO:0000313" key="3">
    <source>
        <dbReference type="Proteomes" id="UP001189624"/>
    </source>
</evidence>
<dbReference type="InterPro" id="IPR029026">
    <property type="entry name" value="tRNA_m1G_MTases_N"/>
</dbReference>
<dbReference type="Proteomes" id="UP001189624">
    <property type="component" value="Chromosome 3"/>
</dbReference>
<feature type="region of interest" description="Disordered" evidence="1">
    <location>
        <begin position="1"/>
        <end position="20"/>
    </location>
</feature>
<protein>
    <submittedName>
        <fullName evidence="2">Uncharacterized protein</fullName>
    </submittedName>
</protein>
<evidence type="ECO:0000313" key="2">
    <source>
        <dbReference type="EMBL" id="CAJ1940573.1"/>
    </source>
</evidence>
<sequence>MSSLQVQGTHSQDSVTTDSDGSKVGEVIFLLNSLPIIEHHPGPLQRILSSELNAAGLIRHIIVDFGEIGCYEIKTNARPMNRVVPFTNQLRRLFLTGSVLNENGEDVWLVRDHFSVLLSTTPTNFRKIGCIHGTGFLNHEPGPIGNLDDYIRAASNEQVLLFVIGRMDPRILSRVDDLVNVIDYPRPTDELNRIIELLEHKWGIA</sequence>
<dbReference type="Gramene" id="rna-AYBTSS11_LOCUS9782">
    <property type="protein sequence ID" value="CAJ1940573.1"/>
    <property type="gene ID" value="gene-AYBTSS11_LOCUS9782"/>
</dbReference>
<accession>A0AA86SUU9</accession>
<gene>
    <name evidence="2" type="ORF">AYBTSS11_LOCUS9782</name>
</gene>
<dbReference type="Gene3D" id="3.40.1280.10">
    <property type="match status" value="1"/>
</dbReference>
<feature type="compositionally biased region" description="Polar residues" evidence="1">
    <location>
        <begin position="1"/>
        <end position="19"/>
    </location>
</feature>
<dbReference type="EMBL" id="OY731400">
    <property type="protein sequence ID" value="CAJ1940573.1"/>
    <property type="molecule type" value="Genomic_DNA"/>
</dbReference>
<keyword evidence="3" id="KW-1185">Reference proteome</keyword>
<dbReference type="AlphaFoldDB" id="A0AA86SUU9"/>
<reference evidence="2" key="1">
    <citation type="submission" date="2023-10" db="EMBL/GenBank/DDBJ databases">
        <authorList>
            <person name="Domelevo Entfellner J.-B."/>
        </authorList>
    </citation>
    <scope>NUCLEOTIDE SEQUENCE</scope>
</reference>
<evidence type="ECO:0000256" key="1">
    <source>
        <dbReference type="SAM" id="MobiDB-lite"/>
    </source>
</evidence>
<organism evidence="2 3">
    <name type="scientific">Sphenostylis stenocarpa</name>
    <dbReference type="NCBI Taxonomy" id="92480"/>
    <lineage>
        <taxon>Eukaryota</taxon>
        <taxon>Viridiplantae</taxon>
        <taxon>Streptophyta</taxon>
        <taxon>Embryophyta</taxon>
        <taxon>Tracheophyta</taxon>
        <taxon>Spermatophyta</taxon>
        <taxon>Magnoliopsida</taxon>
        <taxon>eudicotyledons</taxon>
        <taxon>Gunneridae</taxon>
        <taxon>Pentapetalae</taxon>
        <taxon>rosids</taxon>
        <taxon>fabids</taxon>
        <taxon>Fabales</taxon>
        <taxon>Fabaceae</taxon>
        <taxon>Papilionoideae</taxon>
        <taxon>50 kb inversion clade</taxon>
        <taxon>NPAAA clade</taxon>
        <taxon>indigoferoid/millettioid clade</taxon>
        <taxon>Phaseoleae</taxon>
        <taxon>Sphenostylis</taxon>
    </lineage>
</organism>
<proteinExistence type="predicted"/>
<name>A0AA86SUU9_9FABA</name>